<evidence type="ECO:0000313" key="3">
    <source>
        <dbReference type="Proteomes" id="UP000236319"/>
    </source>
</evidence>
<proteinExistence type="predicted"/>
<dbReference type="GeneID" id="39876218"/>
<feature type="region of interest" description="Disordered" evidence="1">
    <location>
        <begin position="794"/>
        <end position="820"/>
    </location>
</feature>
<keyword evidence="2" id="KW-0396">Initiation factor</keyword>
<evidence type="ECO:0000313" key="2">
    <source>
        <dbReference type="EMBL" id="GBE62448.1"/>
    </source>
</evidence>
<accession>A0A2H6KHI1</accession>
<evidence type="ECO:0000256" key="1">
    <source>
        <dbReference type="SAM" id="MobiDB-lite"/>
    </source>
</evidence>
<name>A0A2H6KHI1_9APIC</name>
<organism evidence="2 3">
    <name type="scientific">Babesia ovata</name>
    <dbReference type="NCBI Taxonomy" id="189622"/>
    <lineage>
        <taxon>Eukaryota</taxon>
        <taxon>Sar</taxon>
        <taxon>Alveolata</taxon>
        <taxon>Apicomplexa</taxon>
        <taxon>Aconoidasida</taxon>
        <taxon>Piroplasmida</taxon>
        <taxon>Babesiidae</taxon>
        <taxon>Babesia</taxon>
    </lineage>
</organism>
<gene>
    <name evidence="2" type="ORF">BOVATA_039410</name>
</gene>
<comment type="caution">
    <text evidence="2">The sequence shown here is derived from an EMBL/GenBank/DDBJ whole genome shotgun (WGS) entry which is preliminary data.</text>
</comment>
<dbReference type="RefSeq" id="XP_028868691.1">
    <property type="nucleotide sequence ID" value="XM_029012858.1"/>
</dbReference>
<protein>
    <submittedName>
        <fullName evidence="2">Translation initiation factor EIF-2B, putative</fullName>
    </submittedName>
</protein>
<dbReference type="Proteomes" id="UP000236319">
    <property type="component" value="Unassembled WGS sequence"/>
</dbReference>
<reference evidence="2 3" key="1">
    <citation type="journal article" date="2017" name="BMC Genomics">
        <title>Whole-genome assembly of Babesia ovata and comparative genomics between closely related pathogens.</title>
        <authorList>
            <person name="Yamagishi J."/>
            <person name="Asada M."/>
            <person name="Hakimi H."/>
            <person name="Tanaka T.Q."/>
            <person name="Sugimoto C."/>
            <person name="Kawazu S."/>
        </authorList>
    </citation>
    <scope>NUCLEOTIDE SEQUENCE [LARGE SCALE GENOMIC DNA]</scope>
    <source>
        <strain evidence="2 3">Miyake</strain>
    </source>
</reference>
<dbReference type="OrthoDB" id="361369at2759"/>
<dbReference type="EMBL" id="BDSA01000005">
    <property type="protein sequence ID" value="GBE62448.1"/>
    <property type="molecule type" value="Genomic_DNA"/>
</dbReference>
<dbReference type="VEuPathDB" id="PiroplasmaDB:BOVATA_039410"/>
<dbReference type="GO" id="GO:0003743">
    <property type="term" value="F:translation initiation factor activity"/>
    <property type="evidence" value="ECO:0007669"/>
    <property type="project" value="UniProtKB-KW"/>
</dbReference>
<feature type="compositionally biased region" description="Polar residues" evidence="1">
    <location>
        <begin position="811"/>
        <end position="820"/>
    </location>
</feature>
<sequence>MPISYCCHIIASIELRYASDTRIPKKILRAFKYPRIEENDEASEASTGVLEFLASTAAWMDDVDVCNSILESHGYSIVRDDSCSGQGGGALCIRRLDSNAGQPVKRLRKQLTRGEPTSGKAPTTENGNVDGASMSYICGIVRRSMVYHLCLYDDYSKDFEHIVSKTTDVTRDVCSIRKHSAYEMLCSLRDCLTQLRSKSTETMEAVLITDEYSGIFTNEEVIITRSTMGFRGMLADEGIKFSNMYDIASSSFGNLPLENWDNSRDNLVNDYLQMSTTYGPEESQEPNIDELAIVSVPDGATFAESTLPAKEAFFKALNLPVSDDDINVFTVKGRAHCRKLLKFLERLCRSALLKLKTAKLHCAPVKIVLSNFPVIFSKLQELRVSSEEMESSITSDTNCLTVKGLILPSVLSGIFKVVRRMQTQGTIQDVSLTLKYNTDVDAELHESMLQISEKNRIYNNFMVNVNSLESASQRIYRVLRKLVPFTNFVVHKGRISVPYKGALRDHGHIELSHTDNGAKIENKSLHLTDASLSQEQMGDTTAESEPRCEKVVILKDTLYSNLAMVKFTMEHLEGAHTVSVIPTKSLIDEAIAYVSCISSSSEKDDSHFTKCYVDLYPILNNENVHATMDIQPYHLVNLVWLMGYLLHCGGFLPFMDRESCSENTEMPSLDTDLLSSSLSLSRSLSEEFSVFLDGSVPEMFKTDVSPSAVDPLSQQSYIIKLVHHVTLNKRFQNLFGISYNEHSRKKLEAMPSLDVKRKVSNDTISLISRDTSEGYTANLTHSWNSLIQRAQSDSITTDCGREQDGGEQGNDDLQGSLNSSHNTEVFSLDKMPEQPSGAQTAAGNLVSMIPSTADDAVKHSLSLTESFQSVSSVTRAHGRVRHCVFDFDTKASLKDKSDRSKLQHEIHNTYRPDHVQAERSGRNRHLVFVLLTNEVVSPLASSRIKLVKDVINSSDVMFLHGENAEESEQPIEYNAFNAQNVERRYKLESTAAVSDDFYIKGGMSYSFSLGVGRLIPHLSRLNKMLSKDVAIELFYVRMDSGISMRKLLSVRGLVEPDRGAAKSIFAGREIIEHFVSYAWLCDAYFDGCIDLRAEIRHFQKMSVYGDKMVDHFFSRDDAEQHRKYSHGSLAFSSRYRDVKFLWGWSIYVLDRGSVVVSDEDALLFKMHCGINVRSHGSLNAIAKDVKNDLESRLKRFNIDENDIASFFFHPRIYTNSLVLLDDSTLPSSDLESLKTNSVYANGCIKETFGGFPICFGRYEGLPLLRLRWLKDTLRKGRPEPISKYLLVS</sequence>
<keyword evidence="2" id="KW-0648">Protein biosynthesis</keyword>
<keyword evidence="3" id="KW-1185">Reference proteome</keyword>